<dbReference type="CDD" id="cd01852">
    <property type="entry name" value="AIG1"/>
    <property type="match status" value="1"/>
</dbReference>
<feature type="domain" description="AIG1-type G" evidence="6">
    <location>
        <begin position="6"/>
        <end position="203"/>
    </location>
</feature>
<feature type="transmembrane region" description="Helical" evidence="5">
    <location>
        <begin position="297"/>
        <end position="325"/>
    </location>
</feature>
<keyword evidence="3" id="KW-0342">GTP-binding</keyword>
<dbReference type="Gene3D" id="3.40.50.300">
    <property type="entry name" value="P-loop containing nucleotide triphosphate hydrolases"/>
    <property type="match status" value="1"/>
</dbReference>
<dbReference type="GO" id="GO:0005525">
    <property type="term" value="F:GTP binding"/>
    <property type="evidence" value="ECO:0007669"/>
    <property type="project" value="UniProtKB-KW"/>
</dbReference>
<keyword evidence="5" id="KW-0472">Membrane</keyword>
<dbReference type="PANTHER" id="PTHR10903">
    <property type="entry name" value="GTPASE, IMAP FAMILY MEMBER-RELATED"/>
    <property type="match status" value="1"/>
</dbReference>
<dbReference type="InterPro" id="IPR027417">
    <property type="entry name" value="P-loop_NTPase"/>
</dbReference>
<evidence type="ECO:0000256" key="2">
    <source>
        <dbReference type="ARBA" id="ARBA00022741"/>
    </source>
</evidence>
<dbReference type="Pfam" id="PF04548">
    <property type="entry name" value="AIG1"/>
    <property type="match status" value="1"/>
</dbReference>
<feature type="region of interest" description="Disordered" evidence="4">
    <location>
        <begin position="323"/>
        <end position="344"/>
    </location>
</feature>
<dbReference type="AlphaFoldDB" id="A0A8C2FG05"/>
<accession>A0A8C2FG05</accession>
<evidence type="ECO:0000313" key="8">
    <source>
        <dbReference type="Proteomes" id="UP000694701"/>
    </source>
</evidence>
<evidence type="ECO:0000259" key="6">
    <source>
        <dbReference type="PROSITE" id="PS51720"/>
    </source>
</evidence>
<feature type="transmembrane region" description="Helical" evidence="5">
    <location>
        <begin position="267"/>
        <end position="291"/>
    </location>
</feature>
<evidence type="ECO:0000256" key="5">
    <source>
        <dbReference type="SAM" id="Phobius"/>
    </source>
</evidence>
<proteinExistence type="inferred from homology"/>
<feature type="transmembrane region" description="Helical" evidence="5">
    <location>
        <begin position="239"/>
        <end position="260"/>
    </location>
</feature>
<feature type="compositionally biased region" description="Basic and acidic residues" evidence="4">
    <location>
        <begin position="328"/>
        <end position="344"/>
    </location>
</feature>
<dbReference type="PROSITE" id="PS51720">
    <property type="entry name" value="G_AIG1"/>
    <property type="match status" value="1"/>
</dbReference>
<protein>
    <recommendedName>
        <fullName evidence="6">AIG1-type G domain-containing protein</fullName>
    </recommendedName>
</protein>
<keyword evidence="2" id="KW-0547">Nucleotide-binding</keyword>
<feature type="transmembrane region" description="Helical" evidence="5">
    <location>
        <begin position="211"/>
        <end position="233"/>
    </location>
</feature>
<dbReference type="InterPro" id="IPR006703">
    <property type="entry name" value="G_AIG1"/>
</dbReference>
<evidence type="ECO:0000313" key="7">
    <source>
        <dbReference type="Ensembl" id="ENSCCRP00020052853.1"/>
    </source>
</evidence>
<dbReference type="InterPro" id="IPR045058">
    <property type="entry name" value="GIMA/IAN/Toc"/>
</dbReference>
<reference evidence="7" key="1">
    <citation type="submission" date="2025-08" db="UniProtKB">
        <authorList>
            <consortium name="Ensembl"/>
        </authorList>
    </citation>
    <scope>IDENTIFICATION</scope>
</reference>
<keyword evidence="5" id="KW-0812">Transmembrane</keyword>
<evidence type="ECO:0000256" key="4">
    <source>
        <dbReference type="SAM" id="MobiDB-lite"/>
    </source>
</evidence>
<keyword evidence="5" id="KW-1133">Transmembrane helix</keyword>
<evidence type="ECO:0000256" key="1">
    <source>
        <dbReference type="ARBA" id="ARBA00008535"/>
    </source>
</evidence>
<dbReference type="Proteomes" id="UP000694701">
    <property type="component" value="Unplaced"/>
</dbReference>
<dbReference type="FunFam" id="3.40.50.300:FF:000366">
    <property type="entry name" value="GTPase, IMAP family member 2"/>
    <property type="match status" value="1"/>
</dbReference>
<comment type="similarity">
    <text evidence="1">Belongs to the TRAFAC class TrmE-Era-EngA-EngB-Septin-like GTPase superfamily. AIG1/Toc34/Toc159-like paraseptin GTPase family. IAN subfamily.</text>
</comment>
<name>A0A8C2FG05_CYPCA</name>
<evidence type="ECO:0000256" key="3">
    <source>
        <dbReference type="ARBA" id="ARBA00023134"/>
    </source>
</evidence>
<dbReference type="Ensembl" id="ENSCCRT00020057631.1">
    <property type="protein sequence ID" value="ENSCCRP00020052853.1"/>
    <property type="gene ID" value="ENSCCRG00020023614.1"/>
</dbReference>
<sequence length="344" mass="34719">MSKKGSSERRIVLLGQTGSGKSATGNTILKKDCFISKHSSSSVTNTCKNGVAEVFGKSLSVTDTPGLFDTSLTEKKLKTELENCVEMSAPGPHVFLLVIRLDVRFTREQKDTVKWIQENFGKDATRYIIIIFTHADVLRGSSLDDFIKENQDLQAITDSLPYHSFSNNGQNQDQVKELLEKIEQTVKRNNGTHYTNEMYNRVQRNIKLKKIALGTAIGLLAVTGMGGVGAVVVGAAAAAAVGAGAAAVGAGAAAVGAAAVGAGAAGAAAVGAAAVGAGAAAVGAGAAAVGAGAAGAAAVGAGAAGAVALGATAVAMGAAAGAVLADEEDKKTKQKTGEQHLKKK</sequence>
<dbReference type="SUPFAM" id="SSF52540">
    <property type="entry name" value="P-loop containing nucleoside triphosphate hydrolases"/>
    <property type="match status" value="1"/>
</dbReference>
<organism evidence="7 8">
    <name type="scientific">Cyprinus carpio</name>
    <name type="common">Common carp</name>
    <dbReference type="NCBI Taxonomy" id="7962"/>
    <lineage>
        <taxon>Eukaryota</taxon>
        <taxon>Metazoa</taxon>
        <taxon>Chordata</taxon>
        <taxon>Craniata</taxon>
        <taxon>Vertebrata</taxon>
        <taxon>Euteleostomi</taxon>
        <taxon>Actinopterygii</taxon>
        <taxon>Neopterygii</taxon>
        <taxon>Teleostei</taxon>
        <taxon>Ostariophysi</taxon>
        <taxon>Cypriniformes</taxon>
        <taxon>Cyprinidae</taxon>
        <taxon>Cyprininae</taxon>
        <taxon>Cyprinus</taxon>
    </lineage>
</organism>
<dbReference type="PANTHER" id="PTHR10903:SF188">
    <property type="entry name" value="GTPASE IMAP FAMILY MEMBER 2-LIKE-RELATED"/>
    <property type="match status" value="1"/>
</dbReference>